<dbReference type="EMBL" id="MK620899">
    <property type="protein sequence ID" value="QBZ72752.1"/>
    <property type="molecule type" value="Genomic_DNA"/>
</dbReference>
<organism evidence="2 3">
    <name type="scientific">Gordonia phage GodonK</name>
    <dbReference type="NCBI Taxonomy" id="2562192"/>
    <lineage>
        <taxon>Viruses</taxon>
        <taxon>Duplodnaviria</taxon>
        <taxon>Heunggongvirae</taxon>
        <taxon>Uroviricota</taxon>
        <taxon>Caudoviricetes</taxon>
        <taxon>Godonkavirus</taxon>
        <taxon>Godonkavirus godonK</taxon>
    </lineage>
</organism>
<feature type="coiled-coil region" evidence="1">
    <location>
        <begin position="202"/>
        <end position="229"/>
    </location>
</feature>
<accession>A0A4D6E3Y2</accession>
<evidence type="ECO:0000256" key="1">
    <source>
        <dbReference type="SAM" id="Coils"/>
    </source>
</evidence>
<keyword evidence="3" id="KW-1185">Reference proteome</keyword>
<dbReference type="Proteomes" id="UP000297070">
    <property type="component" value="Segment"/>
</dbReference>
<reference evidence="2 3" key="1">
    <citation type="submission" date="2019-03" db="EMBL/GenBank/DDBJ databases">
        <authorList>
            <person name="Douthitt C."/>
            <person name="D'Elia T."/>
            <person name="Bockoras C."/>
            <person name="Boss C."/>
            <person name="Clemons M."/>
            <person name="Green W."/>
            <person name="Harel H."/>
            <person name="Larralde J."/>
            <person name="Lopez M."/>
            <person name="Magana D."/>
            <person name="Miguel M."/>
            <person name="Muschweck L."/>
            <person name="Olivos K."/>
            <person name="Racette D."/>
            <person name="Reynolds M."/>
            <person name="Ru Y."/>
            <person name="Santana M."/>
            <person name="Simon R."/>
            <person name="Smotrilla K."/>
            <person name="Sufficool B."/>
            <person name="Tamayo B."/>
            <person name="Tirado E."/>
            <person name="Vajanyi M."/>
            <person name="Weger M."/>
            <person name="Wehr A."/>
            <person name="Whitaker K."/>
            <person name="Garlena R.A."/>
            <person name="Russell D.A."/>
            <person name="Pope W.H."/>
            <person name="Jacobs-Sera D."/>
            <person name="Hatfull G.F."/>
        </authorList>
    </citation>
    <scope>NUCLEOTIDE SEQUENCE [LARGE SCALE GENOMIC DNA]</scope>
</reference>
<dbReference type="Pfam" id="PF25283">
    <property type="entry name" value="DUF7873"/>
    <property type="match status" value="1"/>
</dbReference>
<keyword evidence="1" id="KW-0175">Coiled coil</keyword>
<protein>
    <submittedName>
        <fullName evidence="2">Uncharacterized protein</fullName>
    </submittedName>
</protein>
<dbReference type="RefSeq" id="YP_009821517.1">
    <property type="nucleotide sequence ID" value="NC_048176.1"/>
</dbReference>
<dbReference type="KEGG" id="vg:55012988"/>
<dbReference type="GeneID" id="55012988"/>
<evidence type="ECO:0000313" key="3">
    <source>
        <dbReference type="Proteomes" id="UP000297070"/>
    </source>
</evidence>
<gene>
    <name evidence="2" type="primary">152</name>
    <name evidence="2" type="ORF">SEA_GODONK_152</name>
</gene>
<dbReference type="InterPro" id="IPR057195">
    <property type="entry name" value="DUF7873"/>
</dbReference>
<proteinExistence type="predicted"/>
<name>A0A4D6E3Y2_9CAUD</name>
<sequence>MTLLNQLVAIEKGLKSKTERRKTDVYHVIQKSPLWSGISRTYKPKDDDGDKLPSERTLVQKDAHTVIGEMNDALVRLFDVVLTKEVGNTEAKADVKVGTEVIASGVPVTYLLFLEKQLEDLATFVSKLPKLDPAMKWTYDDNTGVYATDVTETTRTKKVPRNHVLAEATDKHPAQVQLFHEDVVVGYWSTIQFSGALPADTVKKYADRVEQLREAVKFAREEANMHQIEDKHVGEKIVDFVFAD</sequence>
<evidence type="ECO:0000313" key="2">
    <source>
        <dbReference type="EMBL" id="QBZ72752.1"/>
    </source>
</evidence>